<organism evidence="4 5">
    <name type="scientific">Oceanisphaera ostreae</name>
    <dbReference type="NCBI Taxonomy" id="914151"/>
    <lineage>
        <taxon>Bacteria</taxon>
        <taxon>Pseudomonadati</taxon>
        <taxon>Pseudomonadota</taxon>
        <taxon>Gammaproteobacteria</taxon>
        <taxon>Aeromonadales</taxon>
        <taxon>Aeromonadaceae</taxon>
        <taxon>Oceanisphaera</taxon>
    </lineage>
</organism>
<dbReference type="CDD" id="cd00130">
    <property type="entry name" value="PAS"/>
    <property type="match status" value="1"/>
</dbReference>
<dbReference type="SMART" id="SM00091">
    <property type="entry name" value="PAS"/>
    <property type="match status" value="2"/>
</dbReference>
<dbReference type="Pfam" id="PF00990">
    <property type="entry name" value="GGDEF"/>
    <property type="match status" value="1"/>
</dbReference>
<sequence length="617" mass="69056">MKVASALPLLPIVNVSQVALEQIENGVMLLDSEQKVLFWNQWLVRYSGVTAEAACGQRLDQLFNTPLPAVVMGAIKDACEQGLARLLSHHLHQELLPLHAHFISGDASPIFHSMVLRPLRHHGVVLVQLQNITTAVRREKHLRAKEKALRGAHQTQSEEKQFIDTVLDTMSALVVVTDAAGCIVNLNRSVELNTGFSQQQLQGQSFKMLLGLDGFKYLPSTNMQAAELSSFTCRMTNASGEPMHIRWTVKQVKEDGYPLRYLIYSGQDITERERADALLRLEREMLEMATGNASIDHIFNHICLALEQQLESCRVAVVQINTDHRLQVCNGPSLPESLCLRLQELQNARLLQVLQTGLELGQLQVFSVQAKGEHWQQWQQLAKQYKIAGCWLMPIQVNPQVSQRFLAVFPRYQSHPCDHEQMVVQRIGHLAALILDRQQQQQQIERLALYDSLTGLANRSLLNEQLLRCIHRSQRTFQSFALLFIDLDGFKAINDNYGHDAGDALLMELGLRLQNRFRATDCCARIGGDEFVILLDEIADDGSAFTLSYSLLELIAQPLAWGPHPLQVSASIGIALYPEDGDNAASLLTRADNAMYRAKAEGRSKADGCGAVIRLSE</sequence>
<evidence type="ECO:0000259" key="3">
    <source>
        <dbReference type="PROSITE" id="PS50887"/>
    </source>
</evidence>
<feature type="domain" description="PAC" evidence="2">
    <location>
        <begin position="229"/>
        <end position="281"/>
    </location>
</feature>
<dbReference type="Gene3D" id="3.30.70.270">
    <property type="match status" value="1"/>
</dbReference>
<dbReference type="EMBL" id="JBHTJS010000002">
    <property type="protein sequence ID" value="MFD1006670.1"/>
    <property type="molecule type" value="Genomic_DNA"/>
</dbReference>
<evidence type="ECO:0000259" key="2">
    <source>
        <dbReference type="PROSITE" id="PS50113"/>
    </source>
</evidence>
<dbReference type="InterPro" id="IPR052155">
    <property type="entry name" value="Biofilm_reg_signaling"/>
</dbReference>
<dbReference type="GO" id="GO:0052621">
    <property type="term" value="F:diguanylate cyclase activity"/>
    <property type="evidence" value="ECO:0007669"/>
    <property type="project" value="UniProtKB-EC"/>
</dbReference>
<dbReference type="SMART" id="SM00267">
    <property type="entry name" value="GGDEF"/>
    <property type="match status" value="1"/>
</dbReference>
<feature type="domain" description="GGDEF" evidence="3">
    <location>
        <begin position="478"/>
        <end position="611"/>
    </location>
</feature>
<dbReference type="PANTHER" id="PTHR44757">
    <property type="entry name" value="DIGUANYLATE CYCLASE DGCP"/>
    <property type="match status" value="1"/>
</dbReference>
<dbReference type="InterPro" id="IPR000700">
    <property type="entry name" value="PAS-assoc_C"/>
</dbReference>
<dbReference type="NCBIfam" id="TIGR00229">
    <property type="entry name" value="sensory_box"/>
    <property type="match status" value="1"/>
</dbReference>
<dbReference type="PROSITE" id="PS50112">
    <property type="entry name" value="PAS"/>
    <property type="match status" value="1"/>
</dbReference>
<keyword evidence="5" id="KW-1185">Reference proteome</keyword>
<keyword evidence="4" id="KW-0548">Nucleotidyltransferase</keyword>
<dbReference type="InterPro" id="IPR029787">
    <property type="entry name" value="Nucleotide_cyclase"/>
</dbReference>
<reference evidence="5" key="1">
    <citation type="journal article" date="2019" name="Int. J. Syst. Evol. Microbiol.">
        <title>The Global Catalogue of Microorganisms (GCM) 10K type strain sequencing project: providing services to taxonomists for standard genome sequencing and annotation.</title>
        <authorList>
            <consortium name="The Broad Institute Genomics Platform"/>
            <consortium name="The Broad Institute Genome Sequencing Center for Infectious Disease"/>
            <person name="Wu L."/>
            <person name="Ma J."/>
        </authorList>
    </citation>
    <scope>NUCLEOTIDE SEQUENCE [LARGE SCALE GENOMIC DNA]</scope>
    <source>
        <strain evidence="5">CCUG 60525</strain>
    </source>
</reference>
<dbReference type="SUPFAM" id="SSF55073">
    <property type="entry name" value="Nucleotide cyclase"/>
    <property type="match status" value="1"/>
</dbReference>
<accession>A0ABW3KEG2</accession>
<dbReference type="SUPFAM" id="SSF55785">
    <property type="entry name" value="PYP-like sensor domain (PAS domain)"/>
    <property type="match status" value="2"/>
</dbReference>
<dbReference type="InterPro" id="IPR043128">
    <property type="entry name" value="Rev_trsase/Diguanyl_cyclase"/>
</dbReference>
<evidence type="ECO:0000259" key="1">
    <source>
        <dbReference type="PROSITE" id="PS50112"/>
    </source>
</evidence>
<comment type="caution">
    <text evidence="4">The sequence shown here is derived from an EMBL/GenBank/DDBJ whole genome shotgun (WGS) entry which is preliminary data.</text>
</comment>
<dbReference type="InterPro" id="IPR035965">
    <property type="entry name" value="PAS-like_dom_sf"/>
</dbReference>
<dbReference type="PROSITE" id="PS50887">
    <property type="entry name" value="GGDEF"/>
    <property type="match status" value="1"/>
</dbReference>
<dbReference type="EC" id="2.7.7.65" evidence="4"/>
<gene>
    <name evidence="4" type="ORF">ACFQ1C_00605</name>
</gene>
<dbReference type="PANTHER" id="PTHR44757:SF2">
    <property type="entry name" value="BIOFILM ARCHITECTURE MAINTENANCE PROTEIN MBAA"/>
    <property type="match status" value="1"/>
</dbReference>
<evidence type="ECO:0000313" key="5">
    <source>
        <dbReference type="Proteomes" id="UP001597048"/>
    </source>
</evidence>
<dbReference type="InterPro" id="IPR013767">
    <property type="entry name" value="PAS_fold"/>
</dbReference>
<dbReference type="Gene3D" id="3.30.450.20">
    <property type="entry name" value="PAS domain"/>
    <property type="match status" value="2"/>
</dbReference>
<dbReference type="CDD" id="cd01949">
    <property type="entry name" value="GGDEF"/>
    <property type="match status" value="1"/>
</dbReference>
<evidence type="ECO:0000313" key="4">
    <source>
        <dbReference type="EMBL" id="MFD1006670.1"/>
    </source>
</evidence>
<dbReference type="SUPFAM" id="SSF55781">
    <property type="entry name" value="GAF domain-like"/>
    <property type="match status" value="1"/>
</dbReference>
<dbReference type="PROSITE" id="PS50113">
    <property type="entry name" value="PAC"/>
    <property type="match status" value="1"/>
</dbReference>
<dbReference type="InterPro" id="IPR000014">
    <property type="entry name" value="PAS"/>
</dbReference>
<dbReference type="Proteomes" id="UP001597048">
    <property type="component" value="Unassembled WGS sequence"/>
</dbReference>
<dbReference type="Pfam" id="PF00989">
    <property type="entry name" value="PAS"/>
    <property type="match status" value="1"/>
</dbReference>
<protein>
    <submittedName>
        <fullName evidence="4">Diguanylate cyclase domain-containing protein</fullName>
        <ecNumber evidence="4">2.7.7.65</ecNumber>
    </submittedName>
</protein>
<dbReference type="NCBIfam" id="TIGR00254">
    <property type="entry name" value="GGDEF"/>
    <property type="match status" value="1"/>
</dbReference>
<proteinExistence type="predicted"/>
<name>A0ABW3KEG2_9GAMM</name>
<dbReference type="Pfam" id="PF13426">
    <property type="entry name" value="PAS_9"/>
    <property type="match status" value="1"/>
</dbReference>
<feature type="domain" description="PAS" evidence="1">
    <location>
        <begin position="159"/>
        <end position="205"/>
    </location>
</feature>
<keyword evidence="4" id="KW-0808">Transferase</keyword>
<dbReference type="InterPro" id="IPR000160">
    <property type="entry name" value="GGDEF_dom"/>
</dbReference>
<dbReference type="RefSeq" id="WP_379556597.1">
    <property type="nucleotide sequence ID" value="NZ_JBHTJS010000002.1"/>
</dbReference>